<evidence type="ECO:0000256" key="7">
    <source>
        <dbReference type="ARBA" id="ARBA00023212"/>
    </source>
</evidence>
<dbReference type="SUPFAM" id="SSF52540">
    <property type="entry name" value="P-loop containing nucleoside triphosphate hydrolases"/>
    <property type="match status" value="1"/>
</dbReference>
<keyword evidence="7" id="KW-0963">Cytoplasm</keyword>
<sequence length="591" mass="67227">MVYKKKEQAKTFSPNKVRKCAKRRLSGNVSKPSTSGSVTSSVQVENNKSETNIKVIVRVRPPNDNELQLNSKIIVKILNDKVLIFDPKEKENPFYYQGVVQKGRDFLKKQNKELQFIFDKIFDDSSTNTDIFEGSTKDLITNLLDGYNCSVFAYGATGAGKTHTMLGSSKDPGLTYHTVAELFSQIEKQSKHYEFNLGVSYLEIYNENVQDLLHKSEQLQLREDRCKVIVAGLKIIPIKNAEELLLLLAKGNKNRTQHPTDANQESSRSHAVFQVYIEITNKSDRQTRYVKLSMIDLAGSERASVTGCKGARFKEGANINKSLLALGNCINNLADGVRHIPYRDSKLTRLLKDSLGGNCQTIMIANISPSSLNYEDTYNTLKYANRAKKIKTCVKKNIMSCEMNITAYIRMVEEQKKEINFLKQKLVAFESGLVQIPPESKETKVIEEIDNSPEIRNKLLDLFNKKRELNEKMLSMESADKILCCRMHYKKVADQRLHNLTAAVNILSPEEQNASGKTRLNKSLDYFKHQRSSLKMQMEMTWKELCAVELEMQKINTEILSNNLSEKLANTSSIKTQEIDKSNKFNITKLL</sequence>
<keyword evidence="4 9" id="KW-0067">ATP-binding</keyword>
<keyword evidence="2" id="KW-0493">Microtubule</keyword>
<organism evidence="13 14">
    <name type="scientific">Odynerus spinipes</name>
    <dbReference type="NCBI Taxonomy" id="1348599"/>
    <lineage>
        <taxon>Eukaryota</taxon>
        <taxon>Metazoa</taxon>
        <taxon>Ecdysozoa</taxon>
        <taxon>Arthropoda</taxon>
        <taxon>Hexapoda</taxon>
        <taxon>Insecta</taxon>
        <taxon>Pterygota</taxon>
        <taxon>Neoptera</taxon>
        <taxon>Endopterygota</taxon>
        <taxon>Hymenoptera</taxon>
        <taxon>Apocrita</taxon>
        <taxon>Aculeata</taxon>
        <taxon>Vespoidea</taxon>
        <taxon>Vespidae</taxon>
        <taxon>Eumeninae</taxon>
        <taxon>Odynerus</taxon>
    </lineage>
</organism>
<dbReference type="Proteomes" id="UP001258017">
    <property type="component" value="Unassembled WGS sequence"/>
</dbReference>
<dbReference type="GO" id="GO:0005874">
    <property type="term" value="C:microtubule"/>
    <property type="evidence" value="ECO:0007669"/>
    <property type="project" value="UniProtKB-KW"/>
</dbReference>
<dbReference type="Pfam" id="PF00225">
    <property type="entry name" value="Kinesin"/>
    <property type="match status" value="1"/>
</dbReference>
<evidence type="ECO:0000256" key="8">
    <source>
        <dbReference type="ARBA" id="ARBA00060769"/>
    </source>
</evidence>
<feature type="compositionally biased region" description="Low complexity" evidence="11">
    <location>
        <begin position="29"/>
        <end position="44"/>
    </location>
</feature>
<evidence type="ECO:0000313" key="14">
    <source>
        <dbReference type="Proteomes" id="UP001258017"/>
    </source>
</evidence>
<dbReference type="PANTHER" id="PTHR47968">
    <property type="entry name" value="CENTROMERE PROTEIN E"/>
    <property type="match status" value="1"/>
</dbReference>
<dbReference type="InterPro" id="IPR027417">
    <property type="entry name" value="P-loop_NTPase"/>
</dbReference>
<protein>
    <recommendedName>
        <fullName evidence="12">Kinesin motor domain-containing protein</fullName>
    </recommendedName>
</protein>
<dbReference type="EMBL" id="JAIFRP010000002">
    <property type="protein sequence ID" value="KAK2588898.1"/>
    <property type="molecule type" value="Genomic_DNA"/>
</dbReference>
<keyword evidence="5 10" id="KW-0175">Coiled coil</keyword>
<feature type="domain" description="Kinesin motor" evidence="12">
    <location>
        <begin position="52"/>
        <end position="390"/>
    </location>
</feature>
<evidence type="ECO:0000256" key="3">
    <source>
        <dbReference type="ARBA" id="ARBA00022741"/>
    </source>
</evidence>
<comment type="subcellular location">
    <subcellularLocation>
        <location evidence="1">Cytoplasm</location>
        <location evidence="1">Cytoskeleton</location>
    </subcellularLocation>
</comment>
<proteinExistence type="inferred from homology"/>
<dbReference type="InterPro" id="IPR001752">
    <property type="entry name" value="Kinesin_motor_dom"/>
</dbReference>
<dbReference type="GO" id="GO:0008017">
    <property type="term" value="F:microtubule binding"/>
    <property type="evidence" value="ECO:0007669"/>
    <property type="project" value="InterPro"/>
</dbReference>
<keyword evidence="6 9" id="KW-0505">Motor protein</keyword>
<evidence type="ECO:0000313" key="13">
    <source>
        <dbReference type="EMBL" id="KAK2588898.1"/>
    </source>
</evidence>
<dbReference type="Gene3D" id="3.40.850.10">
    <property type="entry name" value="Kinesin motor domain"/>
    <property type="match status" value="1"/>
</dbReference>
<dbReference type="PANTHER" id="PTHR47968:SF65">
    <property type="entry name" value="KINESIN MOTOR DOMAIN-CONTAINING PROTEIN"/>
    <property type="match status" value="1"/>
</dbReference>
<evidence type="ECO:0000256" key="1">
    <source>
        <dbReference type="ARBA" id="ARBA00004245"/>
    </source>
</evidence>
<dbReference type="AlphaFoldDB" id="A0AAD9S0C0"/>
<dbReference type="GO" id="GO:0005524">
    <property type="term" value="F:ATP binding"/>
    <property type="evidence" value="ECO:0007669"/>
    <property type="project" value="UniProtKB-UniRule"/>
</dbReference>
<dbReference type="InterPro" id="IPR027640">
    <property type="entry name" value="Kinesin-like_fam"/>
</dbReference>
<keyword evidence="7" id="KW-0206">Cytoskeleton</keyword>
<evidence type="ECO:0000256" key="10">
    <source>
        <dbReference type="SAM" id="Coils"/>
    </source>
</evidence>
<comment type="similarity">
    <text evidence="8">Belongs to the TRAFAC class myosin-kinesin ATPase superfamily. Kinesin family. KIN-8 subfamily.</text>
</comment>
<evidence type="ECO:0000256" key="11">
    <source>
        <dbReference type="SAM" id="MobiDB-lite"/>
    </source>
</evidence>
<keyword evidence="14" id="KW-1185">Reference proteome</keyword>
<feature type="region of interest" description="Disordered" evidence="11">
    <location>
        <begin position="1"/>
        <end position="44"/>
    </location>
</feature>
<name>A0AAD9S0C0_9HYME</name>
<keyword evidence="3 9" id="KW-0547">Nucleotide-binding</keyword>
<dbReference type="GO" id="GO:0003777">
    <property type="term" value="F:microtubule motor activity"/>
    <property type="evidence" value="ECO:0007669"/>
    <property type="project" value="InterPro"/>
</dbReference>
<dbReference type="SMART" id="SM00129">
    <property type="entry name" value="KISc"/>
    <property type="match status" value="1"/>
</dbReference>
<evidence type="ECO:0000256" key="4">
    <source>
        <dbReference type="ARBA" id="ARBA00022840"/>
    </source>
</evidence>
<evidence type="ECO:0000256" key="6">
    <source>
        <dbReference type="ARBA" id="ARBA00023175"/>
    </source>
</evidence>
<dbReference type="PRINTS" id="PR00380">
    <property type="entry name" value="KINESINHEAVY"/>
</dbReference>
<dbReference type="FunFam" id="3.40.850.10:FF:000054">
    <property type="entry name" value="Kinesin-like protein"/>
    <property type="match status" value="1"/>
</dbReference>
<dbReference type="GO" id="GO:0007018">
    <property type="term" value="P:microtubule-based movement"/>
    <property type="evidence" value="ECO:0007669"/>
    <property type="project" value="InterPro"/>
</dbReference>
<feature type="coiled-coil region" evidence="10">
    <location>
        <begin position="405"/>
        <end position="432"/>
    </location>
</feature>
<dbReference type="InterPro" id="IPR036961">
    <property type="entry name" value="Kinesin_motor_dom_sf"/>
</dbReference>
<dbReference type="PROSITE" id="PS50067">
    <property type="entry name" value="KINESIN_MOTOR_2"/>
    <property type="match status" value="1"/>
</dbReference>
<comment type="caution">
    <text evidence="13">The sequence shown here is derived from an EMBL/GenBank/DDBJ whole genome shotgun (WGS) entry which is preliminary data.</text>
</comment>
<evidence type="ECO:0000259" key="12">
    <source>
        <dbReference type="PROSITE" id="PS50067"/>
    </source>
</evidence>
<feature type="binding site" evidence="9">
    <location>
        <begin position="155"/>
        <end position="162"/>
    </location>
    <ligand>
        <name>ATP</name>
        <dbReference type="ChEBI" id="CHEBI:30616"/>
    </ligand>
</feature>
<evidence type="ECO:0000256" key="2">
    <source>
        <dbReference type="ARBA" id="ARBA00022701"/>
    </source>
</evidence>
<reference evidence="13" key="1">
    <citation type="submission" date="2021-08" db="EMBL/GenBank/DDBJ databases">
        <authorList>
            <person name="Misof B."/>
            <person name="Oliver O."/>
            <person name="Podsiadlowski L."/>
            <person name="Donath A."/>
            <person name="Peters R."/>
            <person name="Mayer C."/>
            <person name="Rust J."/>
            <person name="Gunkel S."/>
            <person name="Lesny P."/>
            <person name="Martin S."/>
            <person name="Oeyen J.P."/>
            <person name="Petersen M."/>
            <person name="Panagiotis P."/>
            <person name="Wilbrandt J."/>
            <person name="Tanja T."/>
        </authorList>
    </citation>
    <scope>NUCLEOTIDE SEQUENCE</scope>
    <source>
        <strain evidence="13">GBR_01_08_01A</strain>
        <tissue evidence="13">Thorax + abdomen</tissue>
    </source>
</reference>
<reference evidence="13" key="2">
    <citation type="journal article" date="2023" name="Commun. Biol.">
        <title>Intrasexual cuticular hydrocarbon dimorphism in a wasp sheds light on hydrocarbon biosynthesis genes in Hymenoptera.</title>
        <authorList>
            <person name="Moris V.C."/>
            <person name="Podsiadlowski L."/>
            <person name="Martin S."/>
            <person name="Oeyen J.P."/>
            <person name="Donath A."/>
            <person name="Petersen M."/>
            <person name="Wilbrandt J."/>
            <person name="Misof B."/>
            <person name="Liedtke D."/>
            <person name="Thamm M."/>
            <person name="Scheiner R."/>
            <person name="Schmitt T."/>
            <person name="Niehuis O."/>
        </authorList>
    </citation>
    <scope>NUCLEOTIDE SEQUENCE</scope>
    <source>
        <strain evidence="13">GBR_01_08_01A</strain>
    </source>
</reference>
<accession>A0AAD9S0C0</accession>
<gene>
    <name evidence="13" type="ORF">KPH14_001758</name>
</gene>
<feature type="compositionally biased region" description="Basic residues" evidence="11">
    <location>
        <begin position="16"/>
        <end position="25"/>
    </location>
</feature>
<evidence type="ECO:0000256" key="5">
    <source>
        <dbReference type="ARBA" id="ARBA00023054"/>
    </source>
</evidence>
<evidence type="ECO:0000256" key="9">
    <source>
        <dbReference type="PROSITE-ProRule" id="PRU00283"/>
    </source>
</evidence>